<evidence type="ECO:0000256" key="2">
    <source>
        <dbReference type="SAM" id="MobiDB-lite"/>
    </source>
</evidence>
<dbReference type="InterPro" id="IPR011989">
    <property type="entry name" value="ARM-like"/>
</dbReference>
<dbReference type="SUPFAM" id="SSF48371">
    <property type="entry name" value="ARM repeat"/>
    <property type="match status" value="1"/>
</dbReference>
<comment type="caution">
    <text evidence="3">The sequence shown here is derived from an EMBL/GenBank/DDBJ whole genome shotgun (WGS) entry which is preliminary data.</text>
</comment>
<feature type="region of interest" description="Disordered" evidence="2">
    <location>
        <begin position="24"/>
        <end position="43"/>
    </location>
</feature>
<dbReference type="PANTHER" id="PTHR15599:SF1">
    <property type="entry name" value="RADIAL SPOKE HEAD 14 HOMOLOG"/>
    <property type="match status" value="1"/>
</dbReference>
<evidence type="ECO:0000256" key="1">
    <source>
        <dbReference type="ARBA" id="ARBA00022737"/>
    </source>
</evidence>
<evidence type="ECO:0000313" key="4">
    <source>
        <dbReference type="Proteomes" id="UP000187609"/>
    </source>
</evidence>
<keyword evidence="1" id="KW-0677">Repeat</keyword>
<dbReference type="EMBL" id="MJEQ01037183">
    <property type="protein sequence ID" value="OIT07661.1"/>
    <property type="molecule type" value="Genomic_DNA"/>
</dbReference>
<keyword evidence="4" id="KW-1185">Reference proteome</keyword>
<dbReference type="Proteomes" id="UP000187609">
    <property type="component" value="Unassembled WGS sequence"/>
</dbReference>
<gene>
    <name evidence="3" type="ORF">A4A49_13178</name>
</gene>
<sequence length="170" mass="19414">MKQRQKEDEQSEIEQIIRCEIQRKLNMKQTEKEDKQREGLIAGTGRDYIAPPVRLLEDRNSDVREKVSGAIAQLSYNEADRAALANSRAILQLVDMLQDESEEMRDNAAEALVNFTEDPSLGDRISYVLNSPSFQNMQERLTQIRASDAHLAASLRHVSFEQLTMEHALI</sequence>
<dbReference type="Pfam" id="PF00514">
    <property type="entry name" value="Arm"/>
    <property type="match status" value="1"/>
</dbReference>
<dbReference type="Gramene" id="OIT07661">
    <property type="protein sequence ID" value="OIT07661"/>
    <property type="gene ID" value="A4A49_13178"/>
</dbReference>
<organism evidence="3 4">
    <name type="scientific">Nicotiana attenuata</name>
    <name type="common">Coyote tobacco</name>
    <dbReference type="NCBI Taxonomy" id="49451"/>
    <lineage>
        <taxon>Eukaryota</taxon>
        <taxon>Viridiplantae</taxon>
        <taxon>Streptophyta</taxon>
        <taxon>Embryophyta</taxon>
        <taxon>Tracheophyta</taxon>
        <taxon>Spermatophyta</taxon>
        <taxon>Magnoliopsida</taxon>
        <taxon>eudicotyledons</taxon>
        <taxon>Gunneridae</taxon>
        <taxon>Pentapetalae</taxon>
        <taxon>asterids</taxon>
        <taxon>lamiids</taxon>
        <taxon>Solanales</taxon>
        <taxon>Solanaceae</taxon>
        <taxon>Nicotianoideae</taxon>
        <taxon>Nicotianeae</taxon>
        <taxon>Nicotiana</taxon>
    </lineage>
</organism>
<accession>A0A1J6IR35</accession>
<dbReference type="AlphaFoldDB" id="A0A1J6IR35"/>
<dbReference type="SMR" id="A0A1J6IR35"/>
<dbReference type="InterPro" id="IPR016024">
    <property type="entry name" value="ARM-type_fold"/>
</dbReference>
<protein>
    <submittedName>
        <fullName evidence="3">Uncharacterized protein</fullName>
    </submittedName>
</protein>
<feature type="compositionally biased region" description="Basic and acidic residues" evidence="2">
    <location>
        <begin position="24"/>
        <end position="38"/>
    </location>
</feature>
<dbReference type="InterPro" id="IPR042856">
    <property type="entry name" value="RSP14"/>
</dbReference>
<dbReference type="STRING" id="49451.A0A1J6IR35"/>
<proteinExistence type="predicted"/>
<evidence type="ECO:0000313" key="3">
    <source>
        <dbReference type="EMBL" id="OIT07661.1"/>
    </source>
</evidence>
<reference evidence="3" key="1">
    <citation type="submission" date="2016-11" db="EMBL/GenBank/DDBJ databases">
        <title>The genome of Nicotiana attenuata.</title>
        <authorList>
            <person name="Xu S."/>
            <person name="Brockmoeller T."/>
            <person name="Gaquerel E."/>
            <person name="Navarro A."/>
            <person name="Kuhl H."/>
            <person name="Gase K."/>
            <person name="Ling Z."/>
            <person name="Zhou W."/>
            <person name="Kreitzer C."/>
            <person name="Stanke M."/>
            <person name="Tang H."/>
            <person name="Lyons E."/>
            <person name="Pandey P."/>
            <person name="Pandey S.P."/>
            <person name="Timmermann B."/>
            <person name="Baldwin I.T."/>
        </authorList>
    </citation>
    <scope>NUCLEOTIDE SEQUENCE [LARGE SCALE GENOMIC DNA]</scope>
    <source>
        <strain evidence="3">UT</strain>
    </source>
</reference>
<dbReference type="Gene3D" id="1.25.10.10">
    <property type="entry name" value="Leucine-rich Repeat Variant"/>
    <property type="match status" value="1"/>
</dbReference>
<dbReference type="PANTHER" id="PTHR15599">
    <property type="entry name" value="RTDR1"/>
    <property type="match status" value="1"/>
</dbReference>
<dbReference type="InterPro" id="IPR000225">
    <property type="entry name" value="Armadillo"/>
</dbReference>
<name>A0A1J6IR35_NICAT</name>